<dbReference type="Gene3D" id="1.10.287.1060">
    <property type="entry name" value="ESAT-6-like"/>
    <property type="match status" value="1"/>
</dbReference>
<dbReference type="InterPro" id="IPR036689">
    <property type="entry name" value="ESAT-6-like_sf"/>
</dbReference>
<dbReference type="AlphaFoldDB" id="A0A1E8Q0B1"/>
<protein>
    <recommendedName>
        <fullName evidence="1">ESAT-6-like protein</fullName>
    </recommendedName>
</protein>
<sequence>MTVEYNFPGMLSTAGEMGAYGGVLRAIGGQMGSHQATLAATWEGDTGMTYQGWQQQWNTALEDLVQGYEMMRQSHENNATTMAHRDQAEGAKWG</sequence>
<gene>
    <name evidence="2" type="ORF">BEL07_20485</name>
</gene>
<dbReference type="InterPro" id="IPR010310">
    <property type="entry name" value="T7SS_ESAT-6-like"/>
</dbReference>
<reference evidence="2 3" key="1">
    <citation type="submission" date="2016-09" db="EMBL/GenBank/DDBJ databases">
        <title>genome sequence of Mycobacterium sp. 739 SCH.</title>
        <authorList>
            <person name="Greninger A.L."/>
            <person name="Qin X."/>
            <person name="Jerome K."/>
            <person name="Vora S."/>
            <person name="Quinn K."/>
        </authorList>
    </citation>
    <scope>NUCLEOTIDE SEQUENCE [LARGE SCALE GENOMIC DNA]</scope>
    <source>
        <strain evidence="2 3">SCH</strain>
    </source>
</reference>
<dbReference type="NCBIfam" id="TIGR03930">
    <property type="entry name" value="WXG100_ESAT6"/>
    <property type="match status" value="1"/>
</dbReference>
<dbReference type="RefSeq" id="WP_070354910.1">
    <property type="nucleotide sequence ID" value="NZ_MCHX01000054.1"/>
</dbReference>
<evidence type="ECO:0000256" key="1">
    <source>
        <dbReference type="RuleBase" id="RU362001"/>
    </source>
</evidence>
<evidence type="ECO:0000313" key="3">
    <source>
        <dbReference type="Proteomes" id="UP000178953"/>
    </source>
</evidence>
<keyword evidence="3" id="KW-1185">Reference proteome</keyword>
<dbReference type="Proteomes" id="UP000178953">
    <property type="component" value="Unassembled WGS sequence"/>
</dbReference>
<name>A0A1E8Q0B1_9MYCO</name>
<comment type="similarity">
    <text evidence="1">Belongs to the WXG100 family.</text>
</comment>
<dbReference type="Pfam" id="PF06013">
    <property type="entry name" value="WXG100"/>
    <property type="match status" value="1"/>
</dbReference>
<proteinExistence type="inferred from homology"/>
<dbReference type="EMBL" id="MCHX01000054">
    <property type="protein sequence ID" value="OFJ51841.1"/>
    <property type="molecule type" value="Genomic_DNA"/>
</dbReference>
<organism evidence="2 3">
    <name type="scientific">Mycolicibacterium grossiae</name>
    <dbReference type="NCBI Taxonomy" id="1552759"/>
    <lineage>
        <taxon>Bacteria</taxon>
        <taxon>Bacillati</taxon>
        <taxon>Actinomycetota</taxon>
        <taxon>Actinomycetes</taxon>
        <taxon>Mycobacteriales</taxon>
        <taxon>Mycobacteriaceae</taxon>
        <taxon>Mycolicibacterium</taxon>
    </lineage>
</organism>
<evidence type="ECO:0000313" key="2">
    <source>
        <dbReference type="EMBL" id="OFJ51841.1"/>
    </source>
</evidence>
<dbReference type="SUPFAM" id="SSF140453">
    <property type="entry name" value="EsxAB dimer-like"/>
    <property type="match status" value="1"/>
</dbReference>
<comment type="caution">
    <text evidence="2">The sequence shown here is derived from an EMBL/GenBank/DDBJ whole genome shotgun (WGS) entry which is preliminary data.</text>
</comment>
<accession>A0A1E8Q0B1</accession>